<dbReference type="InterPro" id="IPR001478">
    <property type="entry name" value="PDZ"/>
</dbReference>
<evidence type="ECO:0000313" key="3">
    <source>
        <dbReference type="EMBL" id="CAE6916336.1"/>
    </source>
</evidence>
<feature type="region of interest" description="Disordered" evidence="1">
    <location>
        <begin position="1"/>
        <end position="23"/>
    </location>
</feature>
<dbReference type="AlphaFoldDB" id="A0A812G9S2"/>
<keyword evidence="4" id="KW-1185">Reference proteome</keyword>
<dbReference type="InterPro" id="IPR036034">
    <property type="entry name" value="PDZ_sf"/>
</dbReference>
<dbReference type="Gene3D" id="2.30.42.10">
    <property type="match status" value="1"/>
</dbReference>
<feature type="compositionally biased region" description="Basic and acidic residues" evidence="1">
    <location>
        <begin position="12"/>
        <end position="23"/>
    </location>
</feature>
<sequence length="140" mass="15504">MGSKCCSGEEASDQHDGRGERVHAASYREEVVKDENAQGLSISALTRKGPETKDGKEFTVRLKKTLEQTRLGIDVDLTDGLGVVVEQVNPGLIRDWNQAHPELTLQRGDRIMKVNGISNATEITEICKKEDELELTVSRK</sequence>
<name>A0A812G9S2_9DINO</name>
<dbReference type="EMBL" id="CAJNDS010000012">
    <property type="protein sequence ID" value="CAE6916336.1"/>
    <property type="molecule type" value="Genomic_DNA"/>
</dbReference>
<feature type="domain" description="PDZ" evidence="2">
    <location>
        <begin position="59"/>
        <end position="140"/>
    </location>
</feature>
<reference evidence="3" key="1">
    <citation type="submission" date="2021-02" db="EMBL/GenBank/DDBJ databases">
        <authorList>
            <person name="Dougan E. K."/>
            <person name="Rhodes N."/>
            <person name="Thang M."/>
            <person name="Chan C."/>
        </authorList>
    </citation>
    <scope>NUCLEOTIDE SEQUENCE</scope>
</reference>
<accession>A0A812G9S2</accession>
<comment type="caution">
    <text evidence="3">The sequence shown here is derived from an EMBL/GenBank/DDBJ whole genome shotgun (WGS) entry which is preliminary data.</text>
</comment>
<dbReference type="PROSITE" id="PS50106">
    <property type="entry name" value="PDZ"/>
    <property type="match status" value="1"/>
</dbReference>
<dbReference type="Proteomes" id="UP000604046">
    <property type="component" value="Unassembled WGS sequence"/>
</dbReference>
<gene>
    <name evidence="3" type="primary">Tmtc4</name>
    <name evidence="3" type="ORF">SNAT2548_LOCUS294</name>
</gene>
<protein>
    <submittedName>
        <fullName evidence="3">Tmtc4 protein</fullName>
    </submittedName>
</protein>
<proteinExistence type="predicted"/>
<dbReference type="SUPFAM" id="SSF50156">
    <property type="entry name" value="PDZ domain-like"/>
    <property type="match status" value="1"/>
</dbReference>
<evidence type="ECO:0000259" key="2">
    <source>
        <dbReference type="PROSITE" id="PS50106"/>
    </source>
</evidence>
<evidence type="ECO:0000256" key="1">
    <source>
        <dbReference type="SAM" id="MobiDB-lite"/>
    </source>
</evidence>
<evidence type="ECO:0000313" key="4">
    <source>
        <dbReference type="Proteomes" id="UP000604046"/>
    </source>
</evidence>
<organism evidence="3 4">
    <name type="scientific">Symbiodinium natans</name>
    <dbReference type="NCBI Taxonomy" id="878477"/>
    <lineage>
        <taxon>Eukaryota</taxon>
        <taxon>Sar</taxon>
        <taxon>Alveolata</taxon>
        <taxon>Dinophyceae</taxon>
        <taxon>Suessiales</taxon>
        <taxon>Symbiodiniaceae</taxon>
        <taxon>Symbiodinium</taxon>
    </lineage>
</organism>